<accession>A0A495RB65</accession>
<reference evidence="2 3" key="1">
    <citation type="submission" date="2018-10" db="EMBL/GenBank/DDBJ databases">
        <title>Genomic Encyclopedia of Type Strains, Phase IV (KMG-IV): sequencing the most valuable type-strain genomes for metagenomic binning, comparative biology and taxonomic classification.</title>
        <authorList>
            <person name="Goeker M."/>
        </authorList>
    </citation>
    <scope>NUCLEOTIDE SEQUENCE [LARGE SCALE GENOMIC DNA]</scope>
    <source>
        <strain evidence="2 3">DSM 22228</strain>
    </source>
</reference>
<protein>
    <submittedName>
        <fullName evidence="2">Uncharacterized protein</fullName>
    </submittedName>
</protein>
<gene>
    <name evidence="2" type="ORF">DES39_2177</name>
</gene>
<name>A0A495RB65_9GAMM</name>
<dbReference type="AlphaFoldDB" id="A0A495RB65"/>
<dbReference type="OrthoDB" id="6576798at2"/>
<dbReference type="PROSITE" id="PS51257">
    <property type="entry name" value="PROKAR_LIPOPROTEIN"/>
    <property type="match status" value="1"/>
</dbReference>
<dbReference type="EMBL" id="RBWY01000009">
    <property type="protein sequence ID" value="RKS84414.1"/>
    <property type="molecule type" value="Genomic_DNA"/>
</dbReference>
<keyword evidence="3" id="KW-1185">Reference proteome</keyword>
<evidence type="ECO:0000313" key="2">
    <source>
        <dbReference type="EMBL" id="RKS84414.1"/>
    </source>
</evidence>
<feature type="chain" id="PRO_5019851806" evidence="1">
    <location>
        <begin position="23"/>
        <end position="216"/>
    </location>
</feature>
<organism evidence="2 3">
    <name type="scientific">Orbus hercynius</name>
    <dbReference type="NCBI Taxonomy" id="593135"/>
    <lineage>
        <taxon>Bacteria</taxon>
        <taxon>Pseudomonadati</taxon>
        <taxon>Pseudomonadota</taxon>
        <taxon>Gammaproteobacteria</taxon>
        <taxon>Orbales</taxon>
        <taxon>Orbaceae</taxon>
        <taxon>Orbus</taxon>
    </lineage>
</organism>
<feature type="signal peptide" evidence="1">
    <location>
        <begin position="1"/>
        <end position="22"/>
    </location>
</feature>
<sequence>MSKWQKIIMLFSLFLLVGCENADFKKTLQMGFDKSNPTGTRGVCFGVGKIAYPYTTKEVVGEVNERGYNLLADINNDLNQRLAMFARLGLLSETAALDDNGQPTGFYQYDFTDEGLKYKAYYLQEWQVFCFGRVVVDSIGNKLWEPNKTMATVGYNYHVEGYVPEWAISPELNIITQLSKNREQIDWSDQQDSWMFKKTKDGLKPVVTPGVSAFGI</sequence>
<dbReference type="Proteomes" id="UP000278542">
    <property type="component" value="Unassembled WGS sequence"/>
</dbReference>
<evidence type="ECO:0000256" key="1">
    <source>
        <dbReference type="SAM" id="SignalP"/>
    </source>
</evidence>
<dbReference type="RefSeq" id="WP_121146017.1">
    <property type="nucleotide sequence ID" value="NZ_RBWY01000009.1"/>
</dbReference>
<evidence type="ECO:0000313" key="3">
    <source>
        <dbReference type="Proteomes" id="UP000278542"/>
    </source>
</evidence>
<keyword evidence="1" id="KW-0732">Signal</keyword>
<comment type="caution">
    <text evidence="2">The sequence shown here is derived from an EMBL/GenBank/DDBJ whole genome shotgun (WGS) entry which is preliminary data.</text>
</comment>
<proteinExistence type="predicted"/>